<feature type="signal peptide" evidence="1">
    <location>
        <begin position="1"/>
        <end position="22"/>
    </location>
</feature>
<organism evidence="2 3">
    <name type="scientific">Geobacter metallireducens (strain ATCC 53774 / DSM 7210 / GS-15)</name>
    <dbReference type="NCBI Taxonomy" id="269799"/>
    <lineage>
        <taxon>Bacteria</taxon>
        <taxon>Pseudomonadati</taxon>
        <taxon>Thermodesulfobacteriota</taxon>
        <taxon>Desulfuromonadia</taxon>
        <taxon>Geobacterales</taxon>
        <taxon>Geobacteraceae</taxon>
        <taxon>Geobacter</taxon>
    </lineage>
</organism>
<keyword evidence="1" id="KW-0732">Signal</keyword>
<gene>
    <name evidence="2" type="ordered locus">Gmet_0322</name>
</gene>
<sequence>MKNLSFCCLLACVLLTILCGCANPRQVMVNPNTWQQTVCASSGWGWLGAPLAYKNYNNCVNNQKVLGLIPLEELEAKDTPRFDTLIDATDKKAARPEWQAGQFWEYSLSSGGTSRLTVQKIGSYNGTAGYNVFNANGRESFYDQSLGLMIVFGSGGVETEYDPALRPFDFPLFLSKSWNATGDMHRSGGHIDLSNHHEVKGYGRIKVPAGEFDAFYILNRSDYGARISELWYSPEVK</sequence>
<evidence type="ECO:0000313" key="2">
    <source>
        <dbReference type="EMBL" id="ABB30565.2"/>
    </source>
</evidence>
<protein>
    <submittedName>
        <fullName evidence="2">Lipoprotein, putative</fullName>
    </submittedName>
</protein>
<keyword evidence="2" id="KW-0449">Lipoprotein</keyword>
<dbReference type="PROSITE" id="PS51257">
    <property type="entry name" value="PROKAR_LIPOPROTEIN"/>
    <property type="match status" value="1"/>
</dbReference>
<keyword evidence="3" id="KW-1185">Reference proteome</keyword>
<reference evidence="2 3" key="2">
    <citation type="journal article" date="2009" name="BMC Microbiol.">
        <title>The genome sequence of Geobacter metallireducens: features of metabolism, physiology and regulation common and dissimilar to Geobacter sulfurreducens.</title>
        <authorList>
            <person name="Aklujkar M."/>
            <person name="Krushkal J."/>
            <person name="DiBartolo G."/>
            <person name="Lapidus A."/>
            <person name="Land M.L."/>
            <person name="Lovley D.R."/>
        </authorList>
    </citation>
    <scope>NUCLEOTIDE SEQUENCE [LARGE SCALE GENOMIC DNA]</scope>
    <source>
        <strain evidence="3">ATCC 53774 / DSM 7210 / GS-15</strain>
    </source>
</reference>
<accession>Q39YV9</accession>
<evidence type="ECO:0000313" key="3">
    <source>
        <dbReference type="Proteomes" id="UP000007073"/>
    </source>
</evidence>
<proteinExistence type="predicted"/>
<dbReference type="Proteomes" id="UP000007073">
    <property type="component" value="Chromosome"/>
</dbReference>
<dbReference type="RefSeq" id="WP_004514802.1">
    <property type="nucleotide sequence ID" value="NC_007517.1"/>
</dbReference>
<name>Q39YV9_GEOMG</name>
<reference evidence="2 3" key="1">
    <citation type="submission" date="2005-10" db="EMBL/GenBank/DDBJ databases">
        <title>Complete sequence of Geobacter metallireducens GS-15.</title>
        <authorList>
            <consortium name="US DOE Joint Genome Institute"/>
            <person name="Copeland A."/>
            <person name="Lucas S."/>
            <person name="Lapidus A."/>
            <person name="Barry K."/>
            <person name="Detter J.C."/>
            <person name="Glavina T."/>
            <person name="Hammon N."/>
            <person name="Israni S."/>
            <person name="Pitluck S."/>
            <person name="Di Bartolo G."/>
            <person name="Chain P."/>
            <person name="Schmutz J."/>
            <person name="Larimer F."/>
            <person name="Land M."/>
            <person name="Kyrpides N."/>
            <person name="Ivanova N."/>
            <person name="Richardson P."/>
        </authorList>
    </citation>
    <scope>NUCLEOTIDE SEQUENCE [LARGE SCALE GENOMIC DNA]</scope>
    <source>
        <strain evidence="3">ATCC 53774 / DSM 7210 / GS-15</strain>
    </source>
</reference>
<evidence type="ECO:0000256" key="1">
    <source>
        <dbReference type="SAM" id="SignalP"/>
    </source>
</evidence>
<feature type="chain" id="PRO_5004223457" evidence="1">
    <location>
        <begin position="23"/>
        <end position="237"/>
    </location>
</feature>
<dbReference type="AlphaFoldDB" id="Q39YV9"/>
<dbReference type="EMBL" id="CP000148">
    <property type="protein sequence ID" value="ABB30565.2"/>
    <property type="molecule type" value="Genomic_DNA"/>
</dbReference>
<dbReference type="HOGENOM" id="CLU_1169331_0_0_7"/>
<dbReference type="KEGG" id="gme:Gmet_0322"/>